<evidence type="ECO:0000256" key="1">
    <source>
        <dbReference type="ARBA" id="ARBA00004123"/>
    </source>
</evidence>
<proteinExistence type="inferred from homology"/>
<evidence type="ECO:0000256" key="8">
    <source>
        <dbReference type="ARBA" id="ARBA00071327"/>
    </source>
</evidence>
<evidence type="ECO:0000256" key="4">
    <source>
        <dbReference type="ARBA" id="ARBA00023242"/>
    </source>
</evidence>
<name>A0A226MHI5_CALSU</name>
<feature type="compositionally biased region" description="Polar residues" evidence="9">
    <location>
        <begin position="451"/>
        <end position="476"/>
    </location>
</feature>
<dbReference type="GO" id="GO:0060544">
    <property type="term" value="P:regulation of necroptotic process"/>
    <property type="evidence" value="ECO:0007669"/>
    <property type="project" value="UniProtKB-ARBA"/>
</dbReference>
<dbReference type="EMBL" id="MCFN01000907">
    <property type="protein sequence ID" value="OXB54479.1"/>
    <property type="molecule type" value="Genomic_DNA"/>
</dbReference>
<comment type="caution">
    <text evidence="11">The sequence shown here is derived from an EMBL/GenBank/DDBJ whole genome shotgun (WGS) entry which is preliminary data.</text>
</comment>
<gene>
    <name evidence="11" type="ORF">ASZ78_017088</name>
</gene>
<evidence type="ECO:0000256" key="9">
    <source>
        <dbReference type="SAM" id="MobiDB-lite"/>
    </source>
</evidence>
<feature type="non-terminal residue" evidence="11">
    <location>
        <position position="1"/>
    </location>
</feature>
<dbReference type="Pfam" id="PF21388">
    <property type="entry name" value="SPATA2_PUB-like"/>
    <property type="match status" value="1"/>
</dbReference>
<evidence type="ECO:0000256" key="2">
    <source>
        <dbReference type="ARBA" id="ARBA00004496"/>
    </source>
</evidence>
<organism evidence="11 12">
    <name type="scientific">Callipepla squamata</name>
    <name type="common">Scaled quail</name>
    <dbReference type="NCBI Taxonomy" id="9009"/>
    <lineage>
        <taxon>Eukaryota</taxon>
        <taxon>Metazoa</taxon>
        <taxon>Chordata</taxon>
        <taxon>Craniata</taxon>
        <taxon>Vertebrata</taxon>
        <taxon>Euteleostomi</taxon>
        <taxon>Archelosauria</taxon>
        <taxon>Archosauria</taxon>
        <taxon>Dinosauria</taxon>
        <taxon>Saurischia</taxon>
        <taxon>Theropoda</taxon>
        <taxon>Coelurosauria</taxon>
        <taxon>Aves</taxon>
        <taxon>Neognathae</taxon>
        <taxon>Galloanserae</taxon>
        <taxon>Galliformes</taxon>
        <taxon>Odontophoridae</taxon>
        <taxon>Callipepla</taxon>
    </lineage>
</organism>
<feature type="region of interest" description="Disordered" evidence="9">
    <location>
        <begin position="433"/>
        <end position="476"/>
    </location>
</feature>
<dbReference type="Proteomes" id="UP000198323">
    <property type="component" value="Unassembled WGS sequence"/>
</dbReference>
<protein>
    <recommendedName>
        <fullName evidence="8">Spermatogenesis-associated protein 2</fullName>
    </recommendedName>
</protein>
<dbReference type="InterPro" id="IPR036339">
    <property type="entry name" value="PUB-like_dom_sf"/>
</dbReference>
<sequence>RQSSFPSLRQNRISMDTKYKDDLFRKYVQFHECKLSVSDSKQPPINDEYLRVAASALFCLPKIDPFYRFRLIKFYEMAENSLRSLKSSSLHSLHNAFSMLETLGINLFLYPWKKEFRHIKTYTGPFVYYVKSALTEDDVRQILNYMGYVQEMGTTYKLKEQIDAIQVKMVSFELFLAKVECEQLLEIHLQVKDKGYLEIDVINERKNSNEDTRGCSEAMKRRAECKENLNTSMARMVLQKSASERASKDYFKPKVSKPSKSVDTYDNYWENKKPPLMSSLSLRKEPILVDAEDDIKDEIIRPSPSLLTMSSSPRACSDEFLPSSSHHNGMLRTNVPYSSYFSAQEDLDLYADPDSRSMLNFKRQEAIKPDVWLLKNDANPVYHKRTHLAKETASLKCQNCGVPCGASVCQKCDSLFNSRQDYPVVKQSAYSIKPLPNDGLSPASALREKPQYTSQTQSQERASQFSSKSKPASTSRCGFCNRSGAANTCMFCSKVSCDSCLNAYYYDPCCRKSELHRFMPNTQLNYKSTQLSHVVYR</sequence>
<comment type="subcellular location">
    <subcellularLocation>
        <location evidence="2">Cytoplasm</location>
    </subcellularLocation>
    <subcellularLocation>
        <location evidence="1">Nucleus</location>
    </subcellularLocation>
</comment>
<dbReference type="STRING" id="9009.A0A226MHI5"/>
<dbReference type="PANTHER" id="PTHR15326:SF8">
    <property type="entry name" value="SPERMATOGENESIS-ASSOCIATED PROTEIN 2"/>
    <property type="match status" value="1"/>
</dbReference>
<comment type="function">
    <text evidence="6">Bridging factor that mediates the recruitment of CYLD to the LUBAC complex, thereby regulating TNF-alpha-induced necroptosis. Acts as a direct binding intermediate that bridges RNF31/HOIP, the catalytic subunit of the LUBAC complex, and the deubiquitinase (CYLD), thereby recruiting CYLD to the TNF-R1 signaling complex (TNF-RSC). Required to activate the 'Met-1'- (linear) and 'Lys-63'-linked deubiquitinase activities of CYLD. Controls the kinase activity of RIPK1 and TNF-alpha-induced necroptosis by promoting 'Met-1'-linked deubiquitination of RIPK1 by CYLD.</text>
</comment>
<evidence type="ECO:0000259" key="10">
    <source>
        <dbReference type="Pfam" id="PF21388"/>
    </source>
</evidence>
<dbReference type="PANTHER" id="PTHR15326">
    <property type="entry name" value="SPERMATOGENESIS-ASSOCIATED PROTEIN 2/TAMOZHENNIC"/>
    <property type="match status" value="1"/>
</dbReference>
<feature type="domain" description="Spermatogenesis-associated protein 2 PUB-like" evidence="10">
    <location>
        <begin position="23"/>
        <end position="215"/>
    </location>
</feature>
<keyword evidence="3" id="KW-0963">Cytoplasm</keyword>
<evidence type="ECO:0000313" key="12">
    <source>
        <dbReference type="Proteomes" id="UP000198323"/>
    </source>
</evidence>
<reference evidence="11 12" key="1">
    <citation type="submission" date="2016-07" db="EMBL/GenBank/DDBJ databases">
        <title>Disparate Historic Effective Population Sizes Predicted by Modern Levels of Genome Diversity for the Scaled Quail (Callipepla squamata) and the Northern Bobwhite (Colinus virginianus): Inferences from First and Second Generation Draft Genome Assemblies for Sympatric New World Quail.</title>
        <authorList>
            <person name="Oldeschulte D.L."/>
            <person name="Halley Y.A."/>
            <person name="Bhattarai E.K."/>
            <person name="Brashear W.A."/>
            <person name="Hill J."/>
            <person name="Metz R.P."/>
            <person name="Johnson C.D."/>
            <person name="Rollins D."/>
            <person name="Peterson M.J."/>
            <person name="Bickhart D.M."/>
            <person name="Decker J.E."/>
            <person name="Seabury C.M."/>
        </authorList>
    </citation>
    <scope>NUCLEOTIDE SEQUENCE [LARGE SCALE GENOMIC DNA]</scope>
    <source>
        <strain evidence="11 12">Texas</strain>
        <tissue evidence="11">Leg muscle</tissue>
    </source>
</reference>
<dbReference type="FunFam" id="1.20.58.2190:FF:000002">
    <property type="entry name" value="spermatogenesis-associated protein 2"/>
    <property type="match status" value="1"/>
</dbReference>
<comment type="similarity">
    <text evidence="5">Belongs to the SPATA2 family.</text>
</comment>
<keyword evidence="12" id="KW-1185">Reference proteome</keyword>
<dbReference type="GO" id="GO:0070536">
    <property type="term" value="P:protein K63-linked deubiquitination"/>
    <property type="evidence" value="ECO:0007669"/>
    <property type="project" value="TreeGrafter"/>
</dbReference>
<evidence type="ECO:0000313" key="11">
    <source>
        <dbReference type="EMBL" id="OXB54479.1"/>
    </source>
</evidence>
<evidence type="ECO:0000256" key="5">
    <source>
        <dbReference type="ARBA" id="ARBA00038142"/>
    </source>
</evidence>
<dbReference type="GO" id="GO:0010803">
    <property type="term" value="P:regulation of tumor necrosis factor-mediated signaling pathway"/>
    <property type="evidence" value="ECO:0007669"/>
    <property type="project" value="TreeGrafter"/>
</dbReference>
<comment type="subunit">
    <text evidence="7">Interacts (via the PIM motif) with RNF31/HOIP (via the PUB domain); the interaction is direct. Interacts (via the PUB domain) with CYLD; the interaction is direct.</text>
</comment>
<dbReference type="OrthoDB" id="9989817at2759"/>
<accession>A0A226MHI5</accession>
<dbReference type="InterPro" id="IPR048839">
    <property type="entry name" value="SPATA2_PUB-like"/>
</dbReference>
<dbReference type="GO" id="GO:0005737">
    <property type="term" value="C:cytoplasm"/>
    <property type="evidence" value="ECO:0007669"/>
    <property type="project" value="UniProtKB-SubCell"/>
</dbReference>
<evidence type="ECO:0000256" key="3">
    <source>
        <dbReference type="ARBA" id="ARBA00022490"/>
    </source>
</evidence>
<dbReference type="GO" id="GO:0005634">
    <property type="term" value="C:nucleus"/>
    <property type="evidence" value="ECO:0007669"/>
    <property type="project" value="UniProtKB-SubCell"/>
</dbReference>
<dbReference type="AlphaFoldDB" id="A0A226MHI5"/>
<dbReference type="GO" id="GO:1990108">
    <property type="term" value="P:protein linear deubiquitination"/>
    <property type="evidence" value="ECO:0007669"/>
    <property type="project" value="TreeGrafter"/>
</dbReference>
<keyword evidence="4" id="KW-0539">Nucleus</keyword>
<evidence type="ECO:0000256" key="7">
    <source>
        <dbReference type="ARBA" id="ARBA00063825"/>
    </source>
</evidence>
<evidence type="ECO:0000256" key="6">
    <source>
        <dbReference type="ARBA" id="ARBA00056625"/>
    </source>
</evidence>
<dbReference type="Gene3D" id="1.20.58.2190">
    <property type="match status" value="1"/>
</dbReference>
<dbReference type="SUPFAM" id="SSF143503">
    <property type="entry name" value="PUG domain-like"/>
    <property type="match status" value="1"/>
</dbReference>